<dbReference type="EMBL" id="CAAE01008759">
    <property type="protein sequence ID" value="CAF91507.1"/>
    <property type="molecule type" value="Genomic_DNA"/>
</dbReference>
<accession>Q4T6H5</accession>
<organism evidence="2">
    <name type="scientific">Tetraodon nigroviridis</name>
    <name type="common">Spotted green pufferfish</name>
    <name type="synonym">Chelonodon nigroviridis</name>
    <dbReference type="NCBI Taxonomy" id="99883"/>
    <lineage>
        <taxon>Eukaryota</taxon>
        <taxon>Metazoa</taxon>
        <taxon>Chordata</taxon>
        <taxon>Craniata</taxon>
        <taxon>Vertebrata</taxon>
        <taxon>Euteleostomi</taxon>
        <taxon>Actinopterygii</taxon>
        <taxon>Neopterygii</taxon>
        <taxon>Teleostei</taxon>
        <taxon>Neoteleostei</taxon>
        <taxon>Acanthomorphata</taxon>
        <taxon>Eupercaria</taxon>
        <taxon>Tetraodontiformes</taxon>
        <taxon>Tetradontoidea</taxon>
        <taxon>Tetraodontidae</taxon>
        <taxon>Tetraodon</taxon>
    </lineage>
</organism>
<feature type="region of interest" description="Disordered" evidence="1">
    <location>
        <begin position="1"/>
        <end position="44"/>
    </location>
</feature>
<dbReference type="AlphaFoldDB" id="Q4T6H5"/>
<dbReference type="KEGG" id="tng:GSTEN00006299G001"/>
<evidence type="ECO:0000256" key="1">
    <source>
        <dbReference type="SAM" id="MobiDB-lite"/>
    </source>
</evidence>
<feature type="non-terminal residue" evidence="2">
    <location>
        <position position="1"/>
    </location>
</feature>
<protein>
    <submittedName>
        <fullName evidence="2">(spotted green pufferfish) hypothetical protein</fullName>
    </submittedName>
</protein>
<reference evidence="2" key="2">
    <citation type="submission" date="2004-02" db="EMBL/GenBank/DDBJ databases">
        <authorList>
            <consortium name="Genoscope"/>
            <consortium name="Whitehead Institute Centre for Genome Research"/>
        </authorList>
    </citation>
    <scope>NUCLEOTIDE SEQUENCE</scope>
</reference>
<proteinExistence type="predicted"/>
<feature type="compositionally biased region" description="Polar residues" evidence="1">
    <location>
        <begin position="10"/>
        <end position="26"/>
    </location>
</feature>
<comment type="caution">
    <text evidence="2">The sequence shown here is derived from an EMBL/GenBank/DDBJ whole genome shotgun (WGS) entry which is preliminary data.</text>
</comment>
<feature type="compositionally biased region" description="Pro residues" evidence="1">
    <location>
        <begin position="93"/>
        <end position="104"/>
    </location>
</feature>
<sequence>ILHPGRGCHSSATCETSVAGPSSDNWRTPAATWSTSNRSSTTTATRVLATSDSTKHNHTHTHAHTHTYTHTQGFLPFLTFSSLPIQRRHLENGPPPYRNPPFLPPRQGFLKTDPPSRSPALEQDRRNP</sequence>
<evidence type="ECO:0000313" key="2">
    <source>
        <dbReference type="EMBL" id="CAF91507.1"/>
    </source>
</evidence>
<name>Q4T6H5_TETNG</name>
<feature type="compositionally biased region" description="Low complexity" evidence="1">
    <location>
        <begin position="30"/>
        <end position="44"/>
    </location>
</feature>
<gene>
    <name evidence="2" type="ORF">GSTENG00006299001</name>
</gene>
<reference evidence="2" key="1">
    <citation type="journal article" date="2004" name="Nature">
        <title>Genome duplication in the teleost fish Tetraodon nigroviridis reveals the early vertebrate proto-karyotype.</title>
        <authorList>
            <person name="Jaillon O."/>
            <person name="Aury J.-M."/>
            <person name="Brunet F."/>
            <person name="Petit J.-L."/>
            <person name="Stange-Thomann N."/>
            <person name="Mauceli E."/>
            <person name="Bouneau L."/>
            <person name="Fischer C."/>
            <person name="Ozouf-Costaz C."/>
            <person name="Bernot A."/>
            <person name="Nicaud S."/>
            <person name="Jaffe D."/>
            <person name="Fisher S."/>
            <person name="Lutfalla G."/>
            <person name="Dossat C."/>
            <person name="Segurens B."/>
            <person name="Dasilva C."/>
            <person name="Salanoubat M."/>
            <person name="Levy M."/>
            <person name="Boudet N."/>
            <person name="Castellano S."/>
            <person name="Anthouard V."/>
            <person name="Jubin C."/>
            <person name="Castelli V."/>
            <person name="Katinka M."/>
            <person name="Vacherie B."/>
            <person name="Biemont C."/>
            <person name="Skalli Z."/>
            <person name="Cattolico L."/>
            <person name="Poulain J."/>
            <person name="De Berardinis V."/>
            <person name="Cruaud C."/>
            <person name="Duprat S."/>
            <person name="Brottier P."/>
            <person name="Coutanceau J.-P."/>
            <person name="Gouzy J."/>
            <person name="Parra G."/>
            <person name="Lardier G."/>
            <person name="Chapple C."/>
            <person name="McKernan K.J."/>
            <person name="McEwan P."/>
            <person name="Bosak S."/>
            <person name="Kellis M."/>
            <person name="Volff J.-N."/>
            <person name="Guigo R."/>
            <person name="Zody M.C."/>
            <person name="Mesirov J."/>
            <person name="Lindblad-Toh K."/>
            <person name="Birren B."/>
            <person name="Nusbaum C."/>
            <person name="Kahn D."/>
            <person name="Robinson-Rechavi M."/>
            <person name="Laudet V."/>
            <person name="Schachter V."/>
            <person name="Quetier F."/>
            <person name="Saurin W."/>
            <person name="Scarpelli C."/>
            <person name="Wincker P."/>
            <person name="Lander E.S."/>
            <person name="Weissenbach J."/>
            <person name="Roest Crollius H."/>
        </authorList>
    </citation>
    <scope>NUCLEOTIDE SEQUENCE [LARGE SCALE GENOMIC DNA]</scope>
</reference>
<feature type="region of interest" description="Disordered" evidence="1">
    <location>
        <begin position="86"/>
        <end position="128"/>
    </location>
</feature>